<feature type="domain" description="C2H2-type" evidence="2">
    <location>
        <begin position="61"/>
        <end position="89"/>
    </location>
</feature>
<evidence type="ECO:0000313" key="3">
    <source>
        <dbReference type="EMBL" id="KDR21818.1"/>
    </source>
</evidence>
<dbReference type="PROSITE" id="PS00028">
    <property type="entry name" value="ZINC_FINGER_C2H2_1"/>
    <property type="match status" value="1"/>
</dbReference>
<keyword evidence="4" id="KW-1185">Reference proteome</keyword>
<dbReference type="EMBL" id="KK852538">
    <property type="protein sequence ID" value="KDR21818.1"/>
    <property type="molecule type" value="Genomic_DNA"/>
</dbReference>
<feature type="domain" description="C2H2-type" evidence="2">
    <location>
        <begin position="32"/>
        <end position="59"/>
    </location>
</feature>
<evidence type="ECO:0000256" key="1">
    <source>
        <dbReference type="PROSITE-ProRule" id="PRU00042"/>
    </source>
</evidence>
<organism evidence="3 4">
    <name type="scientific">Zootermopsis nevadensis</name>
    <name type="common">Dampwood termite</name>
    <dbReference type="NCBI Taxonomy" id="136037"/>
    <lineage>
        <taxon>Eukaryota</taxon>
        <taxon>Metazoa</taxon>
        <taxon>Ecdysozoa</taxon>
        <taxon>Arthropoda</taxon>
        <taxon>Hexapoda</taxon>
        <taxon>Insecta</taxon>
        <taxon>Pterygota</taxon>
        <taxon>Neoptera</taxon>
        <taxon>Polyneoptera</taxon>
        <taxon>Dictyoptera</taxon>
        <taxon>Blattodea</taxon>
        <taxon>Blattoidea</taxon>
        <taxon>Termitoidae</taxon>
        <taxon>Termopsidae</taxon>
        <taxon>Zootermopsis</taxon>
    </lineage>
</organism>
<evidence type="ECO:0000313" key="4">
    <source>
        <dbReference type="Proteomes" id="UP000027135"/>
    </source>
</evidence>
<sequence length="108" mass="12703">MENSWRTELSSDDTVALQIEMPNYSDVKSNNFHCGRCGKQYLRKRTLQRHMRYDCGTEPRFPCFICGLRFRRRYALTSHLVAVHGVQRDEVEYSMLSLFGTDKESAPY</sequence>
<dbReference type="GO" id="GO:0008270">
    <property type="term" value="F:zinc ion binding"/>
    <property type="evidence" value="ECO:0007669"/>
    <property type="project" value="UniProtKB-KW"/>
</dbReference>
<gene>
    <name evidence="3" type="ORF">L798_02620</name>
</gene>
<dbReference type="eggNOG" id="ENOG502SY9G">
    <property type="taxonomic scope" value="Eukaryota"/>
</dbReference>
<keyword evidence="1" id="KW-0479">Metal-binding</keyword>
<dbReference type="Proteomes" id="UP000027135">
    <property type="component" value="Unassembled WGS sequence"/>
</dbReference>
<dbReference type="InParanoid" id="A0A067RFK0"/>
<dbReference type="SMART" id="SM00355">
    <property type="entry name" value="ZnF_C2H2"/>
    <property type="match status" value="2"/>
</dbReference>
<evidence type="ECO:0000259" key="2">
    <source>
        <dbReference type="PROSITE" id="PS50157"/>
    </source>
</evidence>
<dbReference type="SUPFAM" id="SSF57667">
    <property type="entry name" value="beta-beta-alpha zinc fingers"/>
    <property type="match status" value="1"/>
</dbReference>
<dbReference type="InterPro" id="IPR036236">
    <property type="entry name" value="Znf_C2H2_sf"/>
</dbReference>
<dbReference type="InterPro" id="IPR013087">
    <property type="entry name" value="Znf_C2H2_type"/>
</dbReference>
<name>A0A067RFK0_ZOONE</name>
<dbReference type="Pfam" id="PF00096">
    <property type="entry name" value="zf-C2H2"/>
    <property type="match status" value="1"/>
</dbReference>
<dbReference type="Gene3D" id="3.30.160.60">
    <property type="entry name" value="Classic Zinc Finger"/>
    <property type="match status" value="1"/>
</dbReference>
<proteinExistence type="predicted"/>
<protein>
    <submittedName>
        <fullName evidence="3">Hypermethylated in cancer 2 protein</fullName>
    </submittedName>
</protein>
<dbReference type="PROSITE" id="PS50157">
    <property type="entry name" value="ZINC_FINGER_C2H2_2"/>
    <property type="match status" value="2"/>
</dbReference>
<dbReference type="AlphaFoldDB" id="A0A067RFK0"/>
<keyword evidence="1" id="KW-0862">Zinc</keyword>
<dbReference type="OMA" id="MENSWRT"/>
<accession>A0A067RFK0</accession>
<reference evidence="3 4" key="1">
    <citation type="journal article" date="2014" name="Nat. Commun.">
        <title>Molecular traces of alternative social organization in a termite genome.</title>
        <authorList>
            <person name="Terrapon N."/>
            <person name="Li C."/>
            <person name="Robertson H.M."/>
            <person name="Ji L."/>
            <person name="Meng X."/>
            <person name="Booth W."/>
            <person name="Chen Z."/>
            <person name="Childers C.P."/>
            <person name="Glastad K.M."/>
            <person name="Gokhale K."/>
            <person name="Gowin J."/>
            <person name="Gronenberg W."/>
            <person name="Hermansen R.A."/>
            <person name="Hu H."/>
            <person name="Hunt B.G."/>
            <person name="Huylmans A.K."/>
            <person name="Khalil S.M."/>
            <person name="Mitchell R.D."/>
            <person name="Munoz-Torres M.C."/>
            <person name="Mustard J.A."/>
            <person name="Pan H."/>
            <person name="Reese J.T."/>
            <person name="Scharf M.E."/>
            <person name="Sun F."/>
            <person name="Vogel H."/>
            <person name="Xiao J."/>
            <person name="Yang W."/>
            <person name="Yang Z."/>
            <person name="Yang Z."/>
            <person name="Zhou J."/>
            <person name="Zhu J."/>
            <person name="Brent C.S."/>
            <person name="Elsik C.G."/>
            <person name="Goodisman M.A."/>
            <person name="Liberles D.A."/>
            <person name="Roe R.M."/>
            <person name="Vargo E.L."/>
            <person name="Vilcinskas A."/>
            <person name="Wang J."/>
            <person name="Bornberg-Bauer E."/>
            <person name="Korb J."/>
            <person name="Zhang G."/>
            <person name="Liebig J."/>
        </authorList>
    </citation>
    <scope>NUCLEOTIDE SEQUENCE [LARGE SCALE GENOMIC DNA]</scope>
    <source>
        <tissue evidence="3">Whole organism</tissue>
    </source>
</reference>
<keyword evidence="1" id="KW-0863">Zinc-finger</keyword>